<dbReference type="Pfam" id="PF12704">
    <property type="entry name" value="MacB_PCD"/>
    <property type="match status" value="1"/>
</dbReference>
<evidence type="ECO:0000256" key="6">
    <source>
        <dbReference type="ARBA" id="ARBA00038076"/>
    </source>
</evidence>
<evidence type="ECO:0000256" key="2">
    <source>
        <dbReference type="ARBA" id="ARBA00022475"/>
    </source>
</evidence>
<evidence type="ECO:0000256" key="5">
    <source>
        <dbReference type="ARBA" id="ARBA00023136"/>
    </source>
</evidence>
<reference evidence="11" key="1">
    <citation type="journal article" date="2019" name="Int. J. Syst. Evol. Microbiol.">
        <title>The Global Catalogue of Microorganisms (GCM) 10K type strain sequencing project: providing services to taxonomists for standard genome sequencing and annotation.</title>
        <authorList>
            <consortium name="The Broad Institute Genomics Platform"/>
            <consortium name="The Broad Institute Genome Sequencing Center for Infectious Disease"/>
            <person name="Wu L."/>
            <person name="Ma J."/>
        </authorList>
    </citation>
    <scope>NUCLEOTIDE SEQUENCE [LARGE SCALE GENOMIC DNA]</scope>
    <source>
        <strain evidence="11">JCM 17919</strain>
    </source>
</reference>
<feature type="transmembrane region" description="Helical" evidence="7">
    <location>
        <begin position="20"/>
        <end position="41"/>
    </location>
</feature>
<comment type="subcellular location">
    <subcellularLocation>
        <location evidence="1">Cell membrane</location>
        <topology evidence="1">Multi-pass membrane protein</topology>
    </subcellularLocation>
</comment>
<dbReference type="InterPro" id="IPR003838">
    <property type="entry name" value="ABC3_permease_C"/>
</dbReference>
<dbReference type="InterPro" id="IPR050250">
    <property type="entry name" value="Macrolide_Exporter_MacB"/>
</dbReference>
<keyword evidence="4 7" id="KW-1133">Transmembrane helix</keyword>
<sequence length="391" mass="43382">MFKHLFKLIWNKKKQNALLITEMFISFLVIFAVSTMAVYAYRNYRQPMGLEYADVWVVNYQPPANIRTLDSVYGFQEALRREVKAMPAVLDVTYSGNNVPFSMNSSNSTLSTDDKRRANANFYTVEEAYPGVLGMKMKSGRWVTKSDLVSNVPAVVINARLEEALFDGTDAVGRYVHTDMEKLKVVGVVENAKEKGAYQVVESGMYRHLDSNAARWTGTMLLKMKPGTGASFESGLFRTLSDRIGSSIEIEHLDEKLASKNRLSLVPMIILFVVGGFLVINVALGLFGVLWYNISKRRGEIGLRRAVGASGASVSRQLVQEALFLATLALLIGLFFAVQFPILHVFDLPSSVYVAAIGLSVAFIYILVFLCALYPGRQAAAIYPAVALHEE</sequence>
<dbReference type="RefSeq" id="WP_345256581.1">
    <property type="nucleotide sequence ID" value="NZ_BAABGY010000008.1"/>
</dbReference>
<feature type="transmembrane region" description="Helical" evidence="7">
    <location>
        <begin position="322"/>
        <end position="346"/>
    </location>
</feature>
<dbReference type="PANTHER" id="PTHR30572">
    <property type="entry name" value="MEMBRANE COMPONENT OF TRANSPORTER-RELATED"/>
    <property type="match status" value="1"/>
</dbReference>
<feature type="domain" description="MacB-like periplasmic core" evidence="9">
    <location>
        <begin position="25"/>
        <end position="226"/>
    </location>
</feature>
<dbReference type="Proteomes" id="UP001501725">
    <property type="component" value="Unassembled WGS sequence"/>
</dbReference>
<dbReference type="PANTHER" id="PTHR30572:SF4">
    <property type="entry name" value="ABC TRANSPORTER PERMEASE YTRF"/>
    <property type="match status" value="1"/>
</dbReference>
<comment type="caution">
    <text evidence="10">The sequence shown here is derived from an EMBL/GenBank/DDBJ whole genome shotgun (WGS) entry which is preliminary data.</text>
</comment>
<evidence type="ECO:0000313" key="10">
    <source>
        <dbReference type="EMBL" id="GAA4335425.1"/>
    </source>
</evidence>
<dbReference type="InterPro" id="IPR025857">
    <property type="entry name" value="MacB_PCD"/>
</dbReference>
<feature type="transmembrane region" description="Helical" evidence="7">
    <location>
        <begin position="265"/>
        <end position="294"/>
    </location>
</feature>
<evidence type="ECO:0000256" key="3">
    <source>
        <dbReference type="ARBA" id="ARBA00022692"/>
    </source>
</evidence>
<organism evidence="10 11">
    <name type="scientific">Flaviaesturariibacter amylovorans</name>
    <dbReference type="NCBI Taxonomy" id="1084520"/>
    <lineage>
        <taxon>Bacteria</taxon>
        <taxon>Pseudomonadati</taxon>
        <taxon>Bacteroidota</taxon>
        <taxon>Chitinophagia</taxon>
        <taxon>Chitinophagales</taxon>
        <taxon>Chitinophagaceae</taxon>
        <taxon>Flaviaestuariibacter</taxon>
    </lineage>
</organism>
<keyword evidence="3 7" id="KW-0812">Transmembrane</keyword>
<evidence type="ECO:0000259" key="8">
    <source>
        <dbReference type="Pfam" id="PF02687"/>
    </source>
</evidence>
<keyword evidence="11" id="KW-1185">Reference proteome</keyword>
<evidence type="ECO:0000313" key="11">
    <source>
        <dbReference type="Proteomes" id="UP001501725"/>
    </source>
</evidence>
<comment type="similarity">
    <text evidence="6">Belongs to the ABC-4 integral membrane protein family.</text>
</comment>
<name>A0ABP8H7F9_9BACT</name>
<gene>
    <name evidence="10" type="ORF">GCM10023184_30190</name>
</gene>
<feature type="domain" description="ABC3 transporter permease C-terminal" evidence="8">
    <location>
        <begin position="273"/>
        <end position="384"/>
    </location>
</feature>
<evidence type="ECO:0000256" key="1">
    <source>
        <dbReference type="ARBA" id="ARBA00004651"/>
    </source>
</evidence>
<dbReference type="Pfam" id="PF02687">
    <property type="entry name" value="FtsX"/>
    <property type="match status" value="1"/>
</dbReference>
<keyword evidence="2" id="KW-1003">Cell membrane</keyword>
<evidence type="ECO:0000256" key="7">
    <source>
        <dbReference type="SAM" id="Phobius"/>
    </source>
</evidence>
<dbReference type="EMBL" id="BAABGY010000008">
    <property type="protein sequence ID" value="GAA4335425.1"/>
    <property type="molecule type" value="Genomic_DNA"/>
</dbReference>
<evidence type="ECO:0000256" key="4">
    <source>
        <dbReference type="ARBA" id="ARBA00022989"/>
    </source>
</evidence>
<accession>A0ABP8H7F9</accession>
<evidence type="ECO:0008006" key="12">
    <source>
        <dbReference type="Google" id="ProtNLM"/>
    </source>
</evidence>
<feature type="transmembrane region" description="Helical" evidence="7">
    <location>
        <begin position="352"/>
        <end position="374"/>
    </location>
</feature>
<evidence type="ECO:0000259" key="9">
    <source>
        <dbReference type="Pfam" id="PF12704"/>
    </source>
</evidence>
<keyword evidence="5 7" id="KW-0472">Membrane</keyword>
<proteinExistence type="inferred from homology"/>
<protein>
    <recommendedName>
        <fullName evidence="12">FtsX-like permease family protein</fullName>
    </recommendedName>
</protein>